<keyword evidence="3" id="KW-0862">Zinc</keyword>
<dbReference type="InterPro" id="IPR036864">
    <property type="entry name" value="Zn2-C6_fun-type_DNA-bd_sf"/>
</dbReference>
<name>A0A1Q2ZZJ3_ZYGRO</name>
<evidence type="ECO:0000256" key="8">
    <source>
        <dbReference type="SAM" id="Coils"/>
    </source>
</evidence>
<dbReference type="GO" id="GO:0008270">
    <property type="term" value="F:zinc ion binding"/>
    <property type="evidence" value="ECO:0007669"/>
    <property type="project" value="InterPro"/>
</dbReference>
<dbReference type="PROSITE" id="PS50048">
    <property type="entry name" value="ZN2_CY6_FUNGAL_2"/>
    <property type="match status" value="1"/>
</dbReference>
<dbReference type="InterPro" id="IPR051615">
    <property type="entry name" value="Transcr_Regulatory_Elem"/>
</dbReference>
<keyword evidence="2" id="KW-0479">Metal-binding</keyword>
<keyword evidence="6" id="KW-0804">Transcription</keyword>
<dbReference type="SMART" id="SM00066">
    <property type="entry name" value="GAL4"/>
    <property type="match status" value="1"/>
</dbReference>
<keyword evidence="8" id="KW-0175">Coiled coil</keyword>
<dbReference type="GO" id="GO:0006351">
    <property type="term" value="P:DNA-templated transcription"/>
    <property type="evidence" value="ECO:0007669"/>
    <property type="project" value="InterPro"/>
</dbReference>
<dbReference type="AlphaFoldDB" id="A0A1Q2ZZJ3"/>
<evidence type="ECO:0000256" key="5">
    <source>
        <dbReference type="ARBA" id="ARBA00023125"/>
    </source>
</evidence>
<dbReference type="InterPro" id="IPR001138">
    <property type="entry name" value="Zn2Cys6_DnaBD"/>
</dbReference>
<evidence type="ECO:0000256" key="1">
    <source>
        <dbReference type="ARBA" id="ARBA00004123"/>
    </source>
</evidence>
<dbReference type="SMART" id="SM00906">
    <property type="entry name" value="Fungal_trans"/>
    <property type="match status" value="1"/>
</dbReference>
<evidence type="ECO:0000259" key="9">
    <source>
        <dbReference type="PROSITE" id="PS50048"/>
    </source>
</evidence>
<dbReference type="OrthoDB" id="2428527at2759"/>
<evidence type="ECO:0000256" key="7">
    <source>
        <dbReference type="ARBA" id="ARBA00023242"/>
    </source>
</evidence>
<dbReference type="OMA" id="PMAWYLS"/>
<dbReference type="GO" id="GO:0003677">
    <property type="term" value="F:DNA binding"/>
    <property type="evidence" value="ECO:0007669"/>
    <property type="project" value="UniProtKB-KW"/>
</dbReference>
<dbReference type="Pfam" id="PF00172">
    <property type="entry name" value="Zn_clus"/>
    <property type="match status" value="1"/>
</dbReference>
<dbReference type="SUPFAM" id="SSF57701">
    <property type="entry name" value="Zn2/Cys6 DNA-binding domain"/>
    <property type="match status" value="1"/>
</dbReference>
<dbReference type="eggNOG" id="ENOG502QTSE">
    <property type="taxonomic scope" value="Eukaryota"/>
</dbReference>
<protein>
    <recommendedName>
        <fullName evidence="9">Zn(2)-C6 fungal-type domain-containing protein</fullName>
    </recommendedName>
</protein>
<gene>
    <name evidence="10" type="ORF">ZYGR_0N02760</name>
</gene>
<feature type="coiled-coil region" evidence="8">
    <location>
        <begin position="62"/>
        <end position="89"/>
    </location>
</feature>
<proteinExistence type="predicted"/>
<dbReference type="Gene3D" id="4.10.240.10">
    <property type="entry name" value="Zn(2)-C6 fungal-type DNA-binding domain"/>
    <property type="match status" value="1"/>
</dbReference>
<feature type="domain" description="Zn(2)-C6 fungal-type" evidence="9">
    <location>
        <begin position="18"/>
        <end position="46"/>
    </location>
</feature>
<comment type="caution">
    <text evidence="10">The sequence shown here is derived from an EMBL/GenBank/DDBJ whole genome shotgun (WGS) entry which is preliminary data.</text>
</comment>
<dbReference type="GO" id="GO:0009063">
    <property type="term" value="P:amino acid catabolic process"/>
    <property type="evidence" value="ECO:0007669"/>
    <property type="project" value="EnsemblFungi"/>
</dbReference>
<evidence type="ECO:0000256" key="4">
    <source>
        <dbReference type="ARBA" id="ARBA00023015"/>
    </source>
</evidence>
<dbReference type="PANTHER" id="PTHR31313">
    <property type="entry name" value="TY1 ENHANCER ACTIVATOR"/>
    <property type="match status" value="1"/>
</dbReference>
<dbReference type="GO" id="GO:0005634">
    <property type="term" value="C:nucleus"/>
    <property type="evidence" value="ECO:0007669"/>
    <property type="project" value="UniProtKB-SubCell"/>
</dbReference>
<keyword evidence="5" id="KW-0238">DNA-binding</keyword>
<evidence type="ECO:0000313" key="10">
    <source>
        <dbReference type="EMBL" id="GAV48871.1"/>
    </source>
</evidence>
<evidence type="ECO:0000256" key="6">
    <source>
        <dbReference type="ARBA" id="ARBA00023163"/>
    </source>
</evidence>
<keyword evidence="7" id="KW-0539">Nucleus</keyword>
<evidence type="ECO:0000256" key="2">
    <source>
        <dbReference type="ARBA" id="ARBA00022723"/>
    </source>
</evidence>
<dbReference type="CDD" id="cd12148">
    <property type="entry name" value="fungal_TF_MHR"/>
    <property type="match status" value="1"/>
</dbReference>
<dbReference type="Pfam" id="PF04082">
    <property type="entry name" value="Fungal_trans"/>
    <property type="match status" value="1"/>
</dbReference>
<evidence type="ECO:0000313" key="11">
    <source>
        <dbReference type="Proteomes" id="UP000187013"/>
    </source>
</evidence>
<evidence type="ECO:0000256" key="3">
    <source>
        <dbReference type="ARBA" id="ARBA00022833"/>
    </source>
</evidence>
<dbReference type="Proteomes" id="UP000187013">
    <property type="component" value="Unassembled WGS sequence"/>
</dbReference>
<reference evidence="10 11" key="1">
    <citation type="submission" date="2016-08" db="EMBL/GenBank/DDBJ databases">
        <title>Draft genome sequence of allopolyploid Zygosaccharomyces rouxii.</title>
        <authorList>
            <person name="Watanabe J."/>
            <person name="Uehara K."/>
            <person name="Mogi Y."/>
            <person name="Tsukioka Y."/>
        </authorList>
    </citation>
    <scope>NUCLEOTIDE SEQUENCE [LARGE SCALE GENOMIC DNA]</scope>
    <source>
        <strain evidence="10 11">NBRC 110957</strain>
    </source>
</reference>
<dbReference type="PROSITE" id="PS00463">
    <property type="entry name" value="ZN2_CY6_FUNGAL_1"/>
    <property type="match status" value="1"/>
</dbReference>
<comment type="subcellular location">
    <subcellularLocation>
        <location evidence="1">Nucleus</location>
    </subcellularLocation>
</comment>
<organism evidence="10 11">
    <name type="scientific">Zygosaccharomyces rouxii</name>
    <dbReference type="NCBI Taxonomy" id="4956"/>
    <lineage>
        <taxon>Eukaryota</taxon>
        <taxon>Fungi</taxon>
        <taxon>Dikarya</taxon>
        <taxon>Ascomycota</taxon>
        <taxon>Saccharomycotina</taxon>
        <taxon>Saccharomycetes</taxon>
        <taxon>Saccharomycetales</taxon>
        <taxon>Saccharomycetaceae</taxon>
        <taxon>Zygosaccharomyces</taxon>
    </lineage>
</organism>
<dbReference type="GO" id="GO:0045893">
    <property type="term" value="P:positive regulation of DNA-templated transcription"/>
    <property type="evidence" value="ECO:0007669"/>
    <property type="project" value="EnsemblFungi"/>
</dbReference>
<dbReference type="GO" id="GO:0000981">
    <property type="term" value="F:DNA-binding transcription factor activity, RNA polymerase II-specific"/>
    <property type="evidence" value="ECO:0007669"/>
    <property type="project" value="InterPro"/>
</dbReference>
<keyword evidence="4" id="KW-0805">Transcription regulation</keyword>
<dbReference type="InterPro" id="IPR007219">
    <property type="entry name" value="XnlR_reg_dom"/>
</dbReference>
<dbReference type="CDD" id="cd00067">
    <property type="entry name" value="GAL4"/>
    <property type="match status" value="1"/>
</dbReference>
<accession>A0A1Q2ZZJ3</accession>
<dbReference type="EMBL" id="BDGX01000014">
    <property type="protein sequence ID" value="GAV48871.1"/>
    <property type="molecule type" value="Genomic_DNA"/>
</dbReference>
<sequence>MKRSGSSPDEPSNSRKLACQNCRKRRRKCNSEIPCSNCVKYGIECVPVDQDLRRTRYTASYVKELEDHVEHLEKTLKKAREVDDKNEKEKILDSVPIVNAVPSPGQDSPDIQLPETSATSVPPVGTNSIYPTNSLSISKKKRTPEQLKILVNMRMLSRSPFILRSLSLFFKWLYPGHFMFIHRETFLSAFFGDESAKSYYCSEELLYAIAALGSKLSSSDGELFGKSEEYYQTAKNKALKLVFQLDGNSFAELTSSNKLAFIQTLLCLAFYDVAAGENAMAWYLSGLAFRIAHEIGLHLNPNAWNDVYEDELSDLDFEVRSRIYWGCYIADHLISVLFGRSTTLRLSNSTVPETDELPDIETGIEDYIFDPKATLSLANPLKRLIVLSRITEVFAGKIFIQTQSLSQRCQYLSKFNVEMVHWRQDLPDQLAWSRESLKKLKYFNPTTTYVWFHYYIVLISYNKPFIFDRKPSRQLIEDYIEELHLILEVWKSNFENFEKCSIYMVYSVILAVQCMKTNSISQQHYKEFTDFLESPSLNYDLAKKFVENELRAECMDPLSSLTYGNDLALEYNLDFTLLNEIDTLIGTSGGDSTLG</sequence>
<dbReference type="PANTHER" id="PTHR31313:SF82">
    <property type="entry name" value="ACTIVATORY PROTEIN CHA4-RELATED"/>
    <property type="match status" value="1"/>
</dbReference>